<sequence length="259" mass="29606">MFRKLLLPLVGNRHFFPFSYWILRQARTLAFGNLWDFHTNGELEAVTFSNQRFPIRVLVDVGANTGAYFQAVSPLFTDQSTEFHLFEPSPQTFSQLVQASDQGRKVIKNQLALGKSSSKKVPFFNHPNPVYSGFHSDHLSESKAIEVEMTTLDLYATNHEINQIDFLKLDVEGHEFDVLLGAKTLLEEGKIKAIQFEFGVNNLQSRTYFKDFFDLLSPDFDLFLIQRGGLIHLPTYEFELEAFGKVSNFLAIQKSIPQS</sequence>
<dbReference type="InterPro" id="IPR029063">
    <property type="entry name" value="SAM-dependent_MTases_sf"/>
</dbReference>
<reference evidence="3" key="1">
    <citation type="submission" date="2015-09" db="EMBL/GenBank/DDBJ databases">
        <title>Complete sequence of Algoriphagus sp. M8-2.</title>
        <authorList>
            <person name="Shintani M."/>
        </authorList>
    </citation>
    <scope>NUCLEOTIDE SEQUENCE [LARGE SCALE GENOMIC DNA]</scope>
    <source>
        <strain evidence="3">M8-2</strain>
    </source>
</reference>
<dbReference type="Pfam" id="PF05050">
    <property type="entry name" value="Methyltransf_21"/>
    <property type="match status" value="1"/>
</dbReference>
<gene>
    <name evidence="2" type="ORF">AO498_00535</name>
</gene>
<name>A0A142EIA2_9BACT</name>
<dbReference type="EMBL" id="CP012836">
    <property type="protein sequence ID" value="AMQ54857.1"/>
    <property type="molecule type" value="Genomic_DNA"/>
</dbReference>
<keyword evidence="3" id="KW-1185">Reference proteome</keyword>
<dbReference type="RefSeq" id="WP_067542231.1">
    <property type="nucleotide sequence ID" value="NZ_CP012836.1"/>
</dbReference>
<organism evidence="2 3">
    <name type="scientific">Algoriphagus sanaruensis</name>
    <dbReference type="NCBI Taxonomy" id="1727163"/>
    <lineage>
        <taxon>Bacteria</taxon>
        <taxon>Pseudomonadati</taxon>
        <taxon>Bacteroidota</taxon>
        <taxon>Cytophagia</taxon>
        <taxon>Cytophagales</taxon>
        <taxon>Cyclobacteriaceae</taxon>
        <taxon>Algoriphagus</taxon>
    </lineage>
</organism>
<dbReference type="KEGG" id="alm:AO498_00535"/>
<evidence type="ECO:0000259" key="1">
    <source>
        <dbReference type="Pfam" id="PF05050"/>
    </source>
</evidence>
<protein>
    <recommendedName>
        <fullName evidence="1">Methyltransferase FkbM domain-containing protein</fullName>
    </recommendedName>
</protein>
<proteinExistence type="predicted"/>
<dbReference type="OrthoDB" id="9812600at2"/>
<dbReference type="GO" id="GO:0008171">
    <property type="term" value="F:O-methyltransferase activity"/>
    <property type="evidence" value="ECO:0007669"/>
    <property type="project" value="TreeGrafter"/>
</dbReference>
<accession>A0A142EIA2</accession>
<evidence type="ECO:0000313" key="2">
    <source>
        <dbReference type="EMBL" id="AMQ54857.1"/>
    </source>
</evidence>
<dbReference type="NCBIfam" id="TIGR01444">
    <property type="entry name" value="fkbM_fam"/>
    <property type="match status" value="1"/>
</dbReference>
<evidence type="ECO:0000313" key="3">
    <source>
        <dbReference type="Proteomes" id="UP000073816"/>
    </source>
</evidence>
<dbReference type="PANTHER" id="PTHR36973:SF4">
    <property type="entry name" value="NODULATION PROTEIN"/>
    <property type="match status" value="1"/>
</dbReference>
<reference evidence="2 3" key="2">
    <citation type="journal article" date="2016" name="Genome Announc.">
        <title>Complete Genome Sequence of Algoriphagus sp. Strain M8-2, Isolated from a Brackish Lake.</title>
        <authorList>
            <person name="Muraguchi Y."/>
            <person name="Kushimoto K."/>
            <person name="Ohtsubo Y."/>
            <person name="Suzuki T."/>
            <person name="Dohra H."/>
            <person name="Kimbara K."/>
            <person name="Shintani M."/>
        </authorList>
    </citation>
    <scope>NUCLEOTIDE SEQUENCE [LARGE SCALE GENOMIC DNA]</scope>
    <source>
        <strain evidence="2 3">M8-2</strain>
    </source>
</reference>
<dbReference type="PANTHER" id="PTHR36973">
    <property type="entry name" value="SLL1456 PROTEIN-RELATED"/>
    <property type="match status" value="1"/>
</dbReference>
<feature type="domain" description="Methyltransferase FkbM" evidence="1">
    <location>
        <begin position="60"/>
        <end position="216"/>
    </location>
</feature>
<dbReference type="InterPro" id="IPR006342">
    <property type="entry name" value="FkbM_mtfrase"/>
</dbReference>
<dbReference type="SUPFAM" id="SSF53335">
    <property type="entry name" value="S-adenosyl-L-methionine-dependent methyltransferases"/>
    <property type="match status" value="1"/>
</dbReference>
<dbReference type="AlphaFoldDB" id="A0A142EIA2"/>
<dbReference type="PATRIC" id="fig|1727163.4.peg.109"/>
<dbReference type="InterPro" id="IPR053188">
    <property type="entry name" value="FkbM_Methyltransferase"/>
</dbReference>
<dbReference type="Gene3D" id="3.40.50.150">
    <property type="entry name" value="Vaccinia Virus protein VP39"/>
    <property type="match status" value="1"/>
</dbReference>
<dbReference type="Proteomes" id="UP000073816">
    <property type="component" value="Chromosome"/>
</dbReference>